<feature type="compositionally biased region" description="Low complexity" evidence="1">
    <location>
        <begin position="18"/>
        <end position="30"/>
    </location>
</feature>
<sequence>MIPRSRQGRFGFLFEKSTQGSIGTQSQSGAGETGTNPGTSGVNGGVDCPPWRLRVDEGGGGDAAPLYLEKKCNTVEKEIDERFRTVEVDYVYVGCSCRSRFCPDCAEGQGVVLRERVRAACKNWKHCQMWTLTIDPELFGNDPQAAFEYCKKKKVIGELVKALRRDKRFTMGDHYFCAVEWQKETEFVHYHLLVESKYIDFDAVCHYWNLNRPKTAPPVEGNRPGFGSVKFTSRNKQLNSVSHAINYATKYLIKYPDHGFPDWVMNYAKRIDRFHASKLFWRQAMTEAEIEALKKPEVLHPVDCTCKKCTHEYEPRSKRRPHVERIEKCKSTGCVLQRKIVTYPGGIVKRYHAYCFSVDEDFVTTTQRLENYEGKRETVLTLDEYAEMKQAGRWSSEFEYDVHFQEQHVLFSNRPAIYEGEFQSGVLYEGNFDDAFLVTEGGF</sequence>
<proteinExistence type="predicted"/>
<accession>A0A517RE22</accession>
<dbReference type="EMBL" id="CP036269">
    <property type="protein sequence ID" value="QDT42138.1"/>
    <property type="molecule type" value="Genomic_DNA"/>
</dbReference>
<gene>
    <name evidence="3" type="ORF">Pan241w_22190</name>
</gene>
<dbReference type="InterPro" id="IPR056906">
    <property type="entry name" value="ORF2/G2P_dom"/>
</dbReference>
<dbReference type="Proteomes" id="UP000317171">
    <property type="component" value="Chromosome"/>
</dbReference>
<evidence type="ECO:0000313" key="4">
    <source>
        <dbReference type="Proteomes" id="UP000317171"/>
    </source>
</evidence>
<name>A0A517RE22_9PLAN</name>
<evidence type="ECO:0000259" key="2">
    <source>
        <dbReference type="Pfam" id="PF23343"/>
    </source>
</evidence>
<dbReference type="AlphaFoldDB" id="A0A517RE22"/>
<evidence type="ECO:0000313" key="3">
    <source>
        <dbReference type="EMBL" id="QDT42138.1"/>
    </source>
</evidence>
<feature type="domain" description="Replication-associated protein ORF2/G2P" evidence="2">
    <location>
        <begin position="129"/>
        <end position="254"/>
    </location>
</feature>
<organism evidence="3 4">
    <name type="scientific">Gimesia alba</name>
    <dbReference type="NCBI Taxonomy" id="2527973"/>
    <lineage>
        <taxon>Bacteria</taxon>
        <taxon>Pseudomonadati</taxon>
        <taxon>Planctomycetota</taxon>
        <taxon>Planctomycetia</taxon>
        <taxon>Planctomycetales</taxon>
        <taxon>Planctomycetaceae</taxon>
        <taxon>Gimesia</taxon>
    </lineage>
</organism>
<evidence type="ECO:0000256" key="1">
    <source>
        <dbReference type="SAM" id="MobiDB-lite"/>
    </source>
</evidence>
<reference evidence="3 4" key="1">
    <citation type="submission" date="2019-02" db="EMBL/GenBank/DDBJ databases">
        <title>Deep-cultivation of Planctomycetes and their phenomic and genomic characterization uncovers novel biology.</title>
        <authorList>
            <person name="Wiegand S."/>
            <person name="Jogler M."/>
            <person name="Boedeker C."/>
            <person name="Pinto D."/>
            <person name="Vollmers J."/>
            <person name="Rivas-Marin E."/>
            <person name="Kohn T."/>
            <person name="Peeters S.H."/>
            <person name="Heuer A."/>
            <person name="Rast P."/>
            <person name="Oberbeckmann S."/>
            <person name="Bunk B."/>
            <person name="Jeske O."/>
            <person name="Meyerdierks A."/>
            <person name="Storesund J.E."/>
            <person name="Kallscheuer N."/>
            <person name="Luecker S."/>
            <person name="Lage O.M."/>
            <person name="Pohl T."/>
            <person name="Merkel B.J."/>
            <person name="Hornburger P."/>
            <person name="Mueller R.-W."/>
            <person name="Bruemmer F."/>
            <person name="Labrenz M."/>
            <person name="Spormann A.M."/>
            <person name="Op den Camp H."/>
            <person name="Overmann J."/>
            <person name="Amann R."/>
            <person name="Jetten M.S.M."/>
            <person name="Mascher T."/>
            <person name="Medema M.H."/>
            <person name="Devos D.P."/>
            <person name="Kaster A.-K."/>
            <person name="Ovreas L."/>
            <person name="Rohde M."/>
            <person name="Galperin M.Y."/>
            <person name="Jogler C."/>
        </authorList>
    </citation>
    <scope>NUCLEOTIDE SEQUENCE [LARGE SCALE GENOMIC DNA]</scope>
    <source>
        <strain evidence="3 4">Pan241w</strain>
    </source>
</reference>
<dbReference type="Pfam" id="PF23343">
    <property type="entry name" value="REP_ORF2-G2P"/>
    <property type="match status" value="1"/>
</dbReference>
<keyword evidence="4" id="KW-1185">Reference proteome</keyword>
<protein>
    <recommendedName>
        <fullName evidence="2">Replication-associated protein ORF2/G2P domain-containing protein</fullName>
    </recommendedName>
</protein>
<feature type="region of interest" description="Disordered" evidence="1">
    <location>
        <begin position="18"/>
        <end position="45"/>
    </location>
</feature>
<dbReference type="KEGG" id="gaz:Pan241w_22190"/>